<dbReference type="RefSeq" id="WP_094723060.1">
    <property type="nucleotide sequence ID" value="NZ_MWWS01000005.1"/>
</dbReference>
<evidence type="ECO:0000313" key="3">
    <source>
        <dbReference type="Proteomes" id="UP000216004"/>
    </source>
</evidence>
<keyword evidence="1" id="KW-0472">Membrane</keyword>
<sequence length="174" mass="19141">MVAGGYSEASKKHSIGLPALAFYAILMVVIGGLVAGGWHFIRQRQFAQAKVICETVSGDYRRDIDNFRKLVKSAEPEAALTKQDVDDISSLEALSLAMKVNIEQPAPCSSVATLDDMERLVQQYQQVDEKINANGRIVAESSDAVKRSKAAVDGKRKKALHVQAHSYEFDLPEY</sequence>
<gene>
    <name evidence="2" type="ORF">BOCO_1047</name>
</gene>
<keyword evidence="3" id="KW-1185">Reference proteome</keyword>
<protein>
    <submittedName>
        <fullName evidence="2">Uncharacterized protein</fullName>
    </submittedName>
</protein>
<dbReference type="EMBL" id="MWWS01000005">
    <property type="protein sequence ID" value="OZG49238.1"/>
    <property type="molecule type" value="Genomic_DNA"/>
</dbReference>
<evidence type="ECO:0000256" key="1">
    <source>
        <dbReference type="SAM" id="Phobius"/>
    </source>
</evidence>
<dbReference type="Proteomes" id="UP000216004">
    <property type="component" value="Unassembled WGS sequence"/>
</dbReference>
<keyword evidence="1" id="KW-0812">Transmembrane</keyword>
<feature type="transmembrane region" description="Helical" evidence="1">
    <location>
        <begin position="20"/>
        <end position="41"/>
    </location>
</feature>
<keyword evidence="1" id="KW-1133">Transmembrane helix</keyword>
<organism evidence="2 3">
    <name type="scientific">Bombiscardovia coagulans</name>
    <dbReference type="NCBI Taxonomy" id="686666"/>
    <lineage>
        <taxon>Bacteria</taxon>
        <taxon>Bacillati</taxon>
        <taxon>Actinomycetota</taxon>
        <taxon>Actinomycetes</taxon>
        <taxon>Bifidobacteriales</taxon>
        <taxon>Bifidobacteriaceae</taxon>
        <taxon>Bombiscardovia</taxon>
    </lineage>
</organism>
<reference evidence="2 3" key="1">
    <citation type="journal article" date="2017" name="BMC Genomics">
        <title>Comparative genomic and phylogenomic analyses of the Bifidobacteriaceae family.</title>
        <authorList>
            <person name="Lugli G.A."/>
            <person name="Milani C."/>
            <person name="Turroni F."/>
            <person name="Duranti S."/>
            <person name="Mancabelli L."/>
            <person name="Mangifesta M."/>
            <person name="Ferrario C."/>
            <person name="Modesto M."/>
            <person name="Mattarelli P."/>
            <person name="Jiri K."/>
            <person name="van Sinderen D."/>
            <person name="Ventura M."/>
        </authorList>
    </citation>
    <scope>NUCLEOTIDE SEQUENCE [LARGE SCALE GENOMIC DNA]</scope>
    <source>
        <strain evidence="2 3">DSM 22924</strain>
    </source>
</reference>
<evidence type="ECO:0000313" key="2">
    <source>
        <dbReference type="EMBL" id="OZG49238.1"/>
    </source>
</evidence>
<accession>A0A261EQV6</accession>
<dbReference type="AlphaFoldDB" id="A0A261EQV6"/>
<proteinExistence type="predicted"/>
<comment type="caution">
    <text evidence="2">The sequence shown here is derived from an EMBL/GenBank/DDBJ whole genome shotgun (WGS) entry which is preliminary data.</text>
</comment>
<name>A0A261EQV6_9BIFI</name>